<dbReference type="GO" id="GO:0008781">
    <property type="term" value="F:N-acylneuraminate cytidylyltransferase activity"/>
    <property type="evidence" value="ECO:0007669"/>
    <property type="project" value="TreeGrafter"/>
</dbReference>
<dbReference type="EMBL" id="QRDT01000005">
    <property type="protein sequence ID" value="RED37990.1"/>
    <property type="molecule type" value="Genomic_DNA"/>
</dbReference>
<dbReference type="GO" id="GO:0046872">
    <property type="term" value="F:metal ion binding"/>
    <property type="evidence" value="ECO:0007669"/>
    <property type="project" value="UniProtKB-KW"/>
</dbReference>
<dbReference type="GO" id="GO:0016788">
    <property type="term" value="F:hydrolase activity, acting on ester bonds"/>
    <property type="evidence" value="ECO:0007669"/>
    <property type="project" value="InterPro"/>
</dbReference>
<organism evidence="8 9">
    <name type="scientific">Rhodopseudomonas pentothenatexigens</name>
    <dbReference type="NCBI Taxonomy" id="999699"/>
    <lineage>
        <taxon>Bacteria</taxon>
        <taxon>Pseudomonadati</taxon>
        <taxon>Pseudomonadota</taxon>
        <taxon>Alphaproteobacteria</taxon>
        <taxon>Hyphomicrobiales</taxon>
        <taxon>Nitrobacteraceae</taxon>
        <taxon>Rhodopseudomonas</taxon>
    </lineage>
</organism>
<dbReference type="Proteomes" id="UP000256343">
    <property type="component" value="Unassembled WGS sequence"/>
</dbReference>
<evidence type="ECO:0000256" key="6">
    <source>
        <dbReference type="ARBA" id="ARBA00022842"/>
    </source>
</evidence>
<keyword evidence="6" id="KW-0460">Magnesium</keyword>
<evidence type="ECO:0000256" key="2">
    <source>
        <dbReference type="ARBA" id="ARBA00005893"/>
    </source>
</evidence>
<gene>
    <name evidence="7" type="ORF">BJ125_10569</name>
    <name evidence="8" type="ORF">SAMN05892882_10569</name>
</gene>
<dbReference type="InterPro" id="IPR023214">
    <property type="entry name" value="HAD_sf"/>
</dbReference>
<dbReference type="Pfam" id="PF08282">
    <property type="entry name" value="Hydrolase_3"/>
    <property type="match status" value="1"/>
</dbReference>
<evidence type="ECO:0000256" key="5">
    <source>
        <dbReference type="ARBA" id="ARBA00022801"/>
    </source>
</evidence>
<comment type="similarity">
    <text evidence="2">Belongs to the KdsC family.</text>
</comment>
<comment type="subunit">
    <text evidence="3">Homotetramer.</text>
</comment>
<evidence type="ECO:0000313" key="9">
    <source>
        <dbReference type="Proteomes" id="UP000252631"/>
    </source>
</evidence>
<dbReference type="Proteomes" id="UP000252631">
    <property type="component" value="Unassembled WGS sequence"/>
</dbReference>
<dbReference type="InterPro" id="IPR050793">
    <property type="entry name" value="CMP-NeuNAc_synthase"/>
</dbReference>
<evidence type="ECO:0000313" key="8">
    <source>
        <dbReference type="EMBL" id="SSW90015.1"/>
    </source>
</evidence>
<dbReference type="PANTHER" id="PTHR21485">
    <property type="entry name" value="HAD SUPERFAMILY MEMBERS CMAS AND KDSC"/>
    <property type="match status" value="1"/>
</dbReference>
<evidence type="ECO:0000256" key="3">
    <source>
        <dbReference type="ARBA" id="ARBA00011881"/>
    </source>
</evidence>
<dbReference type="OrthoDB" id="9805604at2"/>
<dbReference type="Gene3D" id="3.40.50.1000">
    <property type="entry name" value="HAD superfamily/HAD-like"/>
    <property type="match status" value="1"/>
</dbReference>
<keyword evidence="5" id="KW-0378">Hydrolase</keyword>
<dbReference type="InterPro" id="IPR010023">
    <property type="entry name" value="KdsC_fam"/>
</dbReference>
<evidence type="ECO:0000313" key="10">
    <source>
        <dbReference type="Proteomes" id="UP000256343"/>
    </source>
</evidence>
<sequence>MLLSDDDLADRIRKLRLMVFDFDGVFTDNSVYVFEDGREAVCCSRFDGIGIRRLERAGITPFIISTEVNGVVAARAKKLQMECLHGVERKLEALRRVAARFGVSLAETGYVGNDINDKPCLKHAGLPIVVADAHDHVRDLACYITTRPGGKGAVREICDLIGDIRGTPPAYEDE</sequence>
<dbReference type="EMBL" id="UFQQ01000005">
    <property type="protein sequence ID" value="SSW90015.1"/>
    <property type="molecule type" value="Genomic_DNA"/>
</dbReference>
<reference evidence="7 10" key="2">
    <citation type="submission" date="2018-07" db="EMBL/GenBank/DDBJ databases">
        <title>Genomic Encyclopedia of Archaeal and Bacterial Type Strains, Phase II (KMG-II): from individual species to whole genera.</title>
        <authorList>
            <person name="Goeker M."/>
        </authorList>
    </citation>
    <scope>NUCLEOTIDE SEQUENCE [LARGE SCALE GENOMIC DNA]</scope>
    <source>
        <strain evidence="7 10">JA575</strain>
    </source>
</reference>
<comment type="cofactor">
    <cofactor evidence="1">
        <name>Mg(2+)</name>
        <dbReference type="ChEBI" id="CHEBI:18420"/>
    </cofactor>
</comment>
<proteinExistence type="inferred from homology"/>
<evidence type="ECO:0000256" key="1">
    <source>
        <dbReference type="ARBA" id="ARBA00001946"/>
    </source>
</evidence>
<reference evidence="8 9" key="1">
    <citation type="submission" date="2017-08" db="EMBL/GenBank/DDBJ databases">
        <authorList>
            <person name="de Groot N.N."/>
        </authorList>
    </citation>
    <scope>NUCLEOTIDE SEQUENCE [LARGE SCALE GENOMIC DNA]</scope>
    <source>
        <strain evidence="8 9">JA575</strain>
    </source>
</reference>
<accession>A0A336JK33</accession>
<keyword evidence="4" id="KW-0479">Metal-binding</keyword>
<dbReference type="PANTHER" id="PTHR21485:SF3">
    <property type="entry name" value="N-ACYLNEURAMINATE CYTIDYLYLTRANSFERASE"/>
    <property type="match status" value="1"/>
</dbReference>
<dbReference type="SFLD" id="SFLDS00003">
    <property type="entry name" value="Haloacid_Dehalogenase"/>
    <property type="match status" value="1"/>
</dbReference>
<evidence type="ECO:0000313" key="7">
    <source>
        <dbReference type="EMBL" id="RED37990.1"/>
    </source>
</evidence>
<dbReference type="SUPFAM" id="SSF56784">
    <property type="entry name" value="HAD-like"/>
    <property type="match status" value="1"/>
</dbReference>
<dbReference type="NCBIfam" id="TIGR01670">
    <property type="entry name" value="KdsC-phosphatas"/>
    <property type="match status" value="1"/>
</dbReference>
<protein>
    <submittedName>
        <fullName evidence="8">3-deoxy-D-manno-octulosonate 8-phosphate phosphatase (KDO 8-P phosphatase)</fullName>
    </submittedName>
</protein>
<dbReference type="AlphaFoldDB" id="A0A336JK33"/>
<evidence type="ECO:0000256" key="4">
    <source>
        <dbReference type="ARBA" id="ARBA00022723"/>
    </source>
</evidence>
<keyword evidence="10" id="KW-1185">Reference proteome</keyword>
<dbReference type="RefSeq" id="WP_114357136.1">
    <property type="nucleotide sequence ID" value="NZ_QRDT01000005.1"/>
</dbReference>
<dbReference type="SFLD" id="SFLDG01138">
    <property type="entry name" value="C1.6.2:_Deoxy-d-mannose-octulo"/>
    <property type="match status" value="1"/>
</dbReference>
<dbReference type="SFLD" id="SFLDG01136">
    <property type="entry name" value="C1.6:_Phosphoserine_Phosphatas"/>
    <property type="match status" value="1"/>
</dbReference>
<name>A0A336JK33_9BRAD</name>
<dbReference type="InterPro" id="IPR036412">
    <property type="entry name" value="HAD-like_sf"/>
</dbReference>